<evidence type="ECO:0000256" key="1">
    <source>
        <dbReference type="SAM" id="Coils"/>
    </source>
</evidence>
<accession>A0A0D0IRK0</accession>
<protein>
    <submittedName>
        <fullName evidence="3">Septum formation initiator</fullName>
    </submittedName>
</protein>
<keyword evidence="1" id="KW-0175">Coiled coil</keyword>
<sequence>MSRINPLWRFMSHNIYWITTIIGVLIVAVLDENSFLTRMKYDMQISDLEEQIDEYNSQYERDDQKLKELRRNPRAITKIARENYMMKADDEDIFVLSDDEKQETSKNETAE</sequence>
<name>A0A0D0IRK0_9BACT</name>
<feature type="transmembrane region" description="Helical" evidence="2">
    <location>
        <begin position="15"/>
        <end position="36"/>
    </location>
</feature>
<dbReference type="GeneID" id="93483074"/>
<organism evidence="3 4">
    <name type="scientific">Prevotella pectinovora</name>
    <dbReference type="NCBI Taxonomy" id="1602169"/>
    <lineage>
        <taxon>Bacteria</taxon>
        <taxon>Pseudomonadati</taxon>
        <taxon>Bacteroidota</taxon>
        <taxon>Bacteroidia</taxon>
        <taxon>Bacteroidales</taxon>
        <taxon>Prevotellaceae</taxon>
        <taxon>Prevotella</taxon>
    </lineage>
</organism>
<proteinExistence type="predicted"/>
<keyword evidence="2" id="KW-0472">Membrane</keyword>
<dbReference type="InterPro" id="IPR007060">
    <property type="entry name" value="FtsL/DivIC"/>
</dbReference>
<gene>
    <name evidence="3" type="ORF">ST44_11485</name>
</gene>
<keyword evidence="2" id="KW-0812">Transmembrane</keyword>
<keyword evidence="2" id="KW-1133">Transmembrane helix</keyword>
<dbReference type="STRING" id="1602171.ST44_11485"/>
<dbReference type="OrthoDB" id="1467719at2"/>
<evidence type="ECO:0000313" key="3">
    <source>
        <dbReference type="EMBL" id="KIP60421.1"/>
    </source>
</evidence>
<dbReference type="AlphaFoldDB" id="A0A0D0IRK0"/>
<evidence type="ECO:0000313" key="4">
    <source>
        <dbReference type="Proteomes" id="UP000032046"/>
    </source>
</evidence>
<evidence type="ECO:0000256" key="2">
    <source>
        <dbReference type="SAM" id="Phobius"/>
    </source>
</evidence>
<dbReference type="Proteomes" id="UP000032046">
    <property type="component" value="Unassembled WGS sequence"/>
</dbReference>
<comment type="caution">
    <text evidence="3">The sequence shown here is derived from an EMBL/GenBank/DDBJ whole genome shotgun (WGS) entry which is preliminary data.</text>
</comment>
<dbReference type="EMBL" id="JXQK01000081">
    <property type="protein sequence ID" value="KIP60421.1"/>
    <property type="molecule type" value="Genomic_DNA"/>
</dbReference>
<keyword evidence="4" id="KW-1185">Reference proteome</keyword>
<dbReference type="Pfam" id="PF04977">
    <property type="entry name" value="DivIC"/>
    <property type="match status" value="1"/>
</dbReference>
<dbReference type="RefSeq" id="WP_042520063.1">
    <property type="nucleotide sequence ID" value="NZ_DBEXRU010000225.1"/>
</dbReference>
<reference evidence="3 4" key="1">
    <citation type="submission" date="2015-01" db="EMBL/GenBank/DDBJ databases">
        <title>Comparative genomics of non-oral Prevotella species.</title>
        <authorList>
            <person name="Accetto T."/>
            <person name="Nograsek B."/>
            <person name="Avgustin G."/>
        </authorList>
    </citation>
    <scope>NUCLEOTIDE SEQUENCE [LARGE SCALE GENOMIC DNA]</scope>
    <source>
        <strain evidence="3 4">P5-119</strain>
    </source>
</reference>
<feature type="coiled-coil region" evidence="1">
    <location>
        <begin position="38"/>
        <end position="72"/>
    </location>
</feature>